<dbReference type="InterPro" id="IPR035437">
    <property type="entry name" value="SNase_OB-fold_sf"/>
</dbReference>
<evidence type="ECO:0000259" key="5">
    <source>
        <dbReference type="PROSITE" id="PS50304"/>
    </source>
</evidence>
<dbReference type="Pfam" id="PF00565">
    <property type="entry name" value="SNase"/>
    <property type="match status" value="4"/>
</dbReference>
<dbReference type="Gene3D" id="2.40.50.90">
    <property type="match status" value="5"/>
</dbReference>
<dbReference type="PIRSF" id="PIRSF017179">
    <property type="entry name" value="RISC-Tudor-SN"/>
    <property type="match status" value="1"/>
</dbReference>
<keyword evidence="2 4" id="KW-0963">Cytoplasm</keyword>
<keyword evidence="3" id="KW-0677">Repeat</keyword>
<name>A0A875RY93_EENNA</name>
<dbReference type="GO" id="GO:0005634">
    <property type="term" value="C:nucleus"/>
    <property type="evidence" value="ECO:0007669"/>
    <property type="project" value="TreeGrafter"/>
</dbReference>
<dbReference type="GO" id="GO:0031332">
    <property type="term" value="C:RNAi effector complex"/>
    <property type="evidence" value="ECO:0007669"/>
    <property type="project" value="InterPro"/>
</dbReference>
<dbReference type="GO" id="GO:0004518">
    <property type="term" value="F:nuclease activity"/>
    <property type="evidence" value="ECO:0007669"/>
    <property type="project" value="TreeGrafter"/>
</dbReference>
<dbReference type="Gene3D" id="2.30.30.140">
    <property type="match status" value="1"/>
</dbReference>
<proteinExistence type="predicted"/>
<dbReference type="GO" id="GO:0006402">
    <property type="term" value="P:mRNA catabolic process"/>
    <property type="evidence" value="ECO:0007669"/>
    <property type="project" value="UniProtKB-UniRule"/>
</dbReference>
<evidence type="ECO:0000313" key="7">
    <source>
        <dbReference type="EMBL" id="QPG74106.1"/>
    </source>
</evidence>
<evidence type="ECO:0000256" key="3">
    <source>
        <dbReference type="ARBA" id="ARBA00022737"/>
    </source>
</evidence>
<dbReference type="SMART" id="SM00333">
    <property type="entry name" value="TUDOR"/>
    <property type="match status" value="1"/>
</dbReference>
<dbReference type="FunFam" id="2.30.30.140:FF:000018">
    <property type="entry name" value="Serine/threonine-protein kinase 31"/>
    <property type="match status" value="1"/>
</dbReference>
<dbReference type="AlphaFoldDB" id="A0A875RY93"/>
<reference evidence="7" key="1">
    <citation type="submission" date="2020-10" db="EMBL/GenBank/DDBJ databases">
        <authorList>
            <person name="Roach M.J.R."/>
        </authorList>
    </citation>
    <scope>NUCLEOTIDE SEQUENCE</scope>
    <source>
        <strain evidence="7">CBS 1945</strain>
    </source>
</reference>
<protein>
    <submittedName>
        <fullName evidence="7">Uncharacterized protein</fullName>
    </submittedName>
</protein>
<dbReference type="OrthoDB" id="10023235at2759"/>
<organism evidence="7 8">
    <name type="scientific">Eeniella nana</name>
    <name type="common">Yeast</name>
    <name type="synonym">Brettanomyces nanus</name>
    <dbReference type="NCBI Taxonomy" id="13502"/>
    <lineage>
        <taxon>Eukaryota</taxon>
        <taxon>Fungi</taxon>
        <taxon>Dikarya</taxon>
        <taxon>Ascomycota</taxon>
        <taxon>Saccharomycotina</taxon>
        <taxon>Pichiomycetes</taxon>
        <taxon>Pichiales</taxon>
        <taxon>Pichiaceae</taxon>
        <taxon>Brettanomyces</taxon>
    </lineage>
</organism>
<dbReference type="InterPro" id="IPR002999">
    <property type="entry name" value="Tudor"/>
</dbReference>
<feature type="domain" description="TNase-like" evidence="6">
    <location>
        <begin position="157"/>
        <end position="294"/>
    </location>
</feature>
<gene>
    <name evidence="7" type="ORF">FOA43_001428</name>
</gene>
<dbReference type="PANTHER" id="PTHR12302:SF2">
    <property type="entry name" value="STAPHYLOCOCCAL NUCLEASE DOMAIN-CONTAINING PROTEIN 1"/>
    <property type="match status" value="1"/>
</dbReference>
<dbReference type="KEGG" id="bnn:FOA43_001428"/>
<dbReference type="PROSITE" id="PS50304">
    <property type="entry name" value="TUDOR"/>
    <property type="match status" value="1"/>
</dbReference>
<evidence type="ECO:0000256" key="1">
    <source>
        <dbReference type="ARBA" id="ARBA00004496"/>
    </source>
</evidence>
<feature type="domain" description="TNase-like" evidence="6">
    <location>
        <begin position="318"/>
        <end position="455"/>
    </location>
</feature>
<dbReference type="InterPro" id="IPR016071">
    <property type="entry name" value="Staphylococal_nuclease_OB-fold"/>
</dbReference>
<dbReference type="GO" id="GO:0003723">
    <property type="term" value="F:RNA binding"/>
    <property type="evidence" value="ECO:0007669"/>
    <property type="project" value="UniProtKB-UniRule"/>
</dbReference>
<dbReference type="GO" id="GO:0005829">
    <property type="term" value="C:cytosol"/>
    <property type="evidence" value="ECO:0007669"/>
    <property type="project" value="UniProtKB-UniRule"/>
</dbReference>
<feature type="domain" description="Tudor" evidence="5">
    <location>
        <begin position="686"/>
        <end position="746"/>
    </location>
</feature>
<dbReference type="SUPFAM" id="SSF50199">
    <property type="entry name" value="Staphylococcal nuclease"/>
    <property type="match status" value="5"/>
</dbReference>
<evidence type="ECO:0000256" key="4">
    <source>
        <dbReference type="PIRNR" id="PIRNR017179"/>
    </source>
</evidence>
<dbReference type="CDD" id="cd20379">
    <property type="entry name" value="Tudor_dTUD-like"/>
    <property type="match status" value="1"/>
</dbReference>
<accession>A0A875RY93</accession>
<dbReference type="SUPFAM" id="SSF63748">
    <property type="entry name" value="Tudor/PWWP/MBT"/>
    <property type="match status" value="1"/>
</dbReference>
<comment type="subcellular location">
    <subcellularLocation>
        <location evidence="1 4">Cytoplasm</location>
    </subcellularLocation>
</comment>
<keyword evidence="8" id="KW-1185">Reference proteome</keyword>
<dbReference type="Pfam" id="PF00567">
    <property type="entry name" value="TUDOR"/>
    <property type="match status" value="1"/>
</dbReference>
<dbReference type="InterPro" id="IPR016685">
    <property type="entry name" value="Silence_cplx_Nase-comp_TudorSN"/>
</dbReference>
<dbReference type="Proteomes" id="UP000662931">
    <property type="component" value="Chromosome 1"/>
</dbReference>
<evidence type="ECO:0000256" key="2">
    <source>
        <dbReference type="ARBA" id="ARBA00022490"/>
    </source>
</evidence>
<feature type="domain" description="TNase-like" evidence="6">
    <location>
        <begin position="3"/>
        <end position="135"/>
    </location>
</feature>
<feature type="domain" description="TNase-like" evidence="6">
    <location>
        <begin position="483"/>
        <end position="613"/>
    </location>
</feature>
<dbReference type="EMBL" id="CP064812">
    <property type="protein sequence ID" value="QPG74106.1"/>
    <property type="molecule type" value="Genomic_DNA"/>
</dbReference>
<dbReference type="PANTHER" id="PTHR12302">
    <property type="entry name" value="EBNA2 BINDING PROTEIN P100"/>
    <property type="match status" value="1"/>
</dbReference>
<evidence type="ECO:0000313" key="8">
    <source>
        <dbReference type="Proteomes" id="UP000662931"/>
    </source>
</evidence>
<evidence type="ECO:0000259" key="6">
    <source>
        <dbReference type="PROSITE" id="PS50830"/>
    </source>
</evidence>
<dbReference type="RefSeq" id="XP_038777671.1">
    <property type="nucleotide sequence ID" value="XM_038921743.1"/>
</dbReference>
<sequence length="877" mass="97317">MFKVFGARVKNVLSGDTLVLSPLNGASNQERVLSLAHLQAPRLPANEKYAYESRESLRKLLIGKEIRFWVIYKSQSDHEFGDVSSPIFSSLIEYVLEKGGAKLRDNLDTNDNPELENLKEIESKARSANIGIWDSDYKPIEIISRPSEDDIERSVSQPAAAIVEKVISGDRLFLRLLLDDQRQAVLPVLVAGVKSPRTANGDQPAEPCGEAAKGYVEARLLGRDIKVSLLGESASGVLVGKIIHPAGNISDKLLTEGFAEVADWQSSFIGAKGMSVLRKAEKSARSAGKGVWKADSAASNGESAESVSVGEIRIAAGSTFHASVSRIISADTLELRLKNDAVISVQLAYLRGPRQSDAITAPFVNAAREFVREKAIGKQVLVTVEFVRPATEQYEERPMVTILIHGSKNLSELVVSNGYATVLHHRKGDDVADYWDLLVECEEQAKKTRKGIFGKAPDAGRIVDASENASKAQPYLFTFKNRSKIPGIVEHVMSASRYRIFLPREGIRLILVLGGLVNNKGGRDDKTNKQAFALANKKAYQREISIDIYGTDRIGSFIGDLFLPGSNQPFQVALLENGLAKCHERSLGQTKYGSAFSEAETTAKNARVGLWNDYDPSQDVEVSEEALSRQVKEMKIERNYYDVDVSEVLPDGHIAIQILDADRSKLKPFMQRFHAASSRFQPYVSAPRRNEIVAAKFSQNGKYYRAKILGHDKTPGKFEIQQVDYGTIESVPLSDLLQLPTEYQVSTYKSQSHIVQLSLVNLPPESQPDYLQEAIYFLENKLLDKQMVACETYKNPTPGVEMDVELYDPAVISTNPNFSINKEMVQEGWGLVKKKDLALFEKLLKEERATLLKVEADAKRLHKGCWKYGDIEGEDLY</sequence>
<dbReference type="SMART" id="SM00318">
    <property type="entry name" value="SNc"/>
    <property type="match status" value="4"/>
</dbReference>
<dbReference type="GO" id="GO:0031047">
    <property type="term" value="P:regulatory ncRNA-mediated gene silencing"/>
    <property type="evidence" value="ECO:0007669"/>
    <property type="project" value="UniProtKB-UniRule"/>
</dbReference>
<dbReference type="GeneID" id="62194829"/>
<dbReference type="PROSITE" id="PS50830">
    <property type="entry name" value="TNASE_3"/>
    <property type="match status" value="4"/>
</dbReference>